<organism evidence="1 2">
    <name type="scientific">Nematocida displodere</name>
    <dbReference type="NCBI Taxonomy" id="1805483"/>
    <lineage>
        <taxon>Eukaryota</taxon>
        <taxon>Fungi</taxon>
        <taxon>Fungi incertae sedis</taxon>
        <taxon>Microsporidia</taxon>
        <taxon>Nematocida</taxon>
    </lineage>
</organism>
<evidence type="ECO:0008006" key="3">
    <source>
        <dbReference type="Google" id="ProtNLM"/>
    </source>
</evidence>
<name>A0A177EAD7_9MICR</name>
<dbReference type="Proteomes" id="UP000185944">
    <property type="component" value="Unassembled WGS sequence"/>
</dbReference>
<keyword evidence="2" id="KW-1185">Reference proteome</keyword>
<dbReference type="AlphaFoldDB" id="A0A177EAD7"/>
<dbReference type="RefSeq" id="XP_067543649.1">
    <property type="nucleotide sequence ID" value="XM_067688461.1"/>
</dbReference>
<dbReference type="OrthoDB" id="2195955at2759"/>
<reference evidence="1 2" key="1">
    <citation type="submission" date="2016-02" db="EMBL/GenBank/DDBJ databases">
        <title>Discovery of a natural microsporidian pathogen with a broad tissue tropism in Caenorhabditis elegans.</title>
        <authorList>
            <person name="Luallen R.J."/>
            <person name="Reinke A.W."/>
            <person name="Tong L."/>
            <person name="Botts M.R."/>
            <person name="Felix M.-A."/>
            <person name="Troemel E.R."/>
        </authorList>
    </citation>
    <scope>NUCLEOTIDE SEQUENCE [LARGE SCALE GENOMIC DNA]</scope>
    <source>
        <strain evidence="1 2">JUm2807</strain>
    </source>
</reference>
<dbReference type="VEuPathDB" id="MicrosporidiaDB:NEDG_01043"/>
<evidence type="ECO:0000313" key="1">
    <source>
        <dbReference type="EMBL" id="OAG28904.1"/>
    </source>
</evidence>
<gene>
    <name evidence="1" type="ORF">NEDG_01043</name>
</gene>
<protein>
    <recommendedName>
        <fullName evidence="3">Cullin family profile domain-containing protein</fullName>
    </recommendedName>
</protein>
<dbReference type="GeneID" id="93647393"/>
<dbReference type="EMBL" id="LTDL01000042">
    <property type="protein sequence ID" value="OAG28904.1"/>
    <property type="molecule type" value="Genomic_DNA"/>
</dbReference>
<comment type="caution">
    <text evidence="1">The sequence shown here is derived from an EMBL/GenBank/DDBJ whole genome shotgun (WGS) entry which is preliminary data.</text>
</comment>
<sequence>MDRTRTILEYVKDEISSSAGDRALCARECAKITQAEKQILLLKIKKRMAQSIVTSACSVLETYTRWARILSPLQKVLSPINIVPGKRKPRKHLPLQKTVRNALLRLARSKRGELLQGITETVREELFGGQPSHPGLAKEIMLGHQIGAKKEVEERILGLYEEKARETAARKCQADIYLQRVLDTPGVKRFVPGIKPALRQRIARKVAGILLGGGGVTASDFLALLNQNNLDVLEKLFTTGFPKKEVKSLKNTLKEAMANYIAADPYPRIIELQRLPWSVEVRSLANQLSQKALSEMVKEDPHKYTSVLISHLKQTLEGKLLENPHKRVLRCIAATVSDTAQFEETFIGLVVSSALKGIGLGRVTKTARALSKGWSFQLKRRVKDVLRDLSQEKRIPRSSIYLIHANSFRWPASMGRLDLPDIPAVSAAKKAVIQEKKRERVLVEWVDNFSTVDIEVGSAVATISLLQYWIVTKALKAQSIDTAALKTQCATFHKHFDALLEQGLVTATHAPGPKKHGGSETGTFTLGVGNNFDTPSRWKNLLPEYVTQAERPQEHPKQYLTLVSLDSFISRSLKHQSPQQKAALISAIIAKFGHSESAVKERIEVLQKRGLVKEDSGTLEYIP</sequence>
<accession>A0A177EAD7</accession>
<evidence type="ECO:0000313" key="2">
    <source>
        <dbReference type="Proteomes" id="UP000185944"/>
    </source>
</evidence>
<proteinExistence type="predicted"/>